<dbReference type="EMBL" id="JANPWB010000012">
    <property type="protein sequence ID" value="KAJ1116557.1"/>
    <property type="molecule type" value="Genomic_DNA"/>
</dbReference>
<gene>
    <name evidence="2" type="ORF">NDU88_004767</name>
</gene>
<name>A0AAV7NN90_PLEWA</name>
<dbReference type="Proteomes" id="UP001066276">
    <property type="component" value="Chromosome 8"/>
</dbReference>
<feature type="compositionally biased region" description="Basic and acidic residues" evidence="1">
    <location>
        <begin position="1"/>
        <end position="11"/>
    </location>
</feature>
<organism evidence="2 3">
    <name type="scientific">Pleurodeles waltl</name>
    <name type="common">Iberian ribbed newt</name>
    <dbReference type="NCBI Taxonomy" id="8319"/>
    <lineage>
        <taxon>Eukaryota</taxon>
        <taxon>Metazoa</taxon>
        <taxon>Chordata</taxon>
        <taxon>Craniata</taxon>
        <taxon>Vertebrata</taxon>
        <taxon>Euteleostomi</taxon>
        <taxon>Amphibia</taxon>
        <taxon>Batrachia</taxon>
        <taxon>Caudata</taxon>
        <taxon>Salamandroidea</taxon>
        <taxon>Salamandridae</taxon>
        <taxon>Pleurodelinae</taxon>
        <taxon>Pleurodeles</taxon>
    </lineage>
</organism>
<comment type="caution">
    <text evidence="2">The sequence shown here is derived from an EMBL/GenBank/DDBJ whole genome shotgun (WGS) entry which is preliminary data.</text>
</comment>
<evidence type="ECO:0000313" key="3">
    <source>
        <dbReference type="Proteomes" id="UP001066276"/>
    </source>
</evidence>
<dbReference type="AlphaFoldDB" id="A0AAV7NN90"/>
<evidence type="ECO:0000313" key="2">
    <source>
        <dbReference type="EMBL" id="KAJ1116557.1"/>
    </source>
</evidence>
<feature type="region of interest" description="Disordered" evidence="1">
    <location>
        <begin position="1"/>
        <end position="98"/>
    </location>
</feature>
<evidence type="ECO:0000256" key="1">
    <source>
        <dbReference type="SAM" id="MobiDB-lite"/>
    </source>
</evidence>
<proteinExistence type="predicted"/>
<feature type="compositionally biased region" description="Basic and acidic residues" evidence="1">
    <location>
        <begin position="48"/>
        <end position="64"/>
    </location>
</feature>
<accession>A0AAV7NN90</accession>
<protein>
    <submittedName>
        <fullName evidence="2">Uncharacterized protein</fullName>
    </submittedName>
</protein>
<feature type="compositionally biased region" description="Basic and acidic residues" evidence="1">
    <location>
        <begin position="27"/>
        <end position="40"/>
    </location>
</feature>
<sequence length="98" mass="11108">MAEWVQKDPRESSLAVKRPRETVYGVQDHETVEEAAPREEDGGDPEDAERGDHEDSNADRRGAEEPGVTSERISAPEEEKNAPQQQEPQIKTKWTRLL</sequence>
<reference evidence="2" key="1">
    <citation type="journal article" date="2022" name="bioRxiv">
        <title>Sequencing and chromosome-scale assembly of the giantPleurodeles waltlgenome.</title>
        <authorList>
            <person name="Brown T."/>
            <person name="Elewa A."/>
            <person name="Iarovenko S."/>
            <person name="Subramanian E."/>
            <person name="Araus A.J."/>
            <person name="Petzold A."/>
            <person name="Susuki M."/>
            <person name="Suzuki K.-i.T."/>
            <person name="Hayashi T."/>
            <person name="Toyoda A."/>
            <person name="Oliveira C."/>
            <person name="Osipova E."/>
            <person name="Leigh N.D."/>
            <person name="Simon A."/>
            <person name="Yun M.H."/>
        </authorList>
    </citation>
    <scope>NUCLEOTIDE SEQUENCE</scope>
    <source>
        <strain evidence="2">20211129_DDA</strain>
        <tissue evidence="2">Liver</tissue>
    </source>
</reference>
<keyword evidence="3" id="KW-1185">Reference proteome</keyword>